<name>A0A6J4SE13_9BACT</name>
<gene>
    <name evidence="3" type="ORF">AVDCRST_MAG96-1540</name>
</gene>
<dbReference type="EMBL" id="CADCVN010000584">
    <property type="protein sequence ID" value="CAA9491651.1"/>
    <property type="molecule type" value="Genomic_DNA"/>
</dbReference>
<dbReference type="Gene3D" id="3.40.50.720">
    <property type="entry name" value="NAD(P)-binding Rossmann-like Domain"/>
    <property type="match status" value="1"/>
</dbReference>
<dbReference type="GO" id="GO:0016491">
    <property type="term" value="F:oxidoreductase activity"/>
    <property type="evidence" value="ECO:0007669"/>
    <property type="project" value="UniProtKB-KW"/>
</dbReference>
<dbReference type="AlphaFoldDB" id="A0A6J4SE13"/>
<dbReference type="SUPFAM" id="SSF51735">
    <property type="entry name" value="NAD(P)-binding Rossmann-fold domains"/>
    <property type="match status" value="1"/>
</dbReference>
<evidence type="ECO:0000256" key="1">
    <source>
        <dbReference type="ARBA" id="ARBA00006484"/>
    </source>
</evidence>
<accession>A0A6J4SE13</accession>
<proteinExistence type="inferred from homology"/>
<dbReference type="Pfam" id="PF00106">
    <property type="entry name" value="adh_short"/>
    <property type="match status" value="1"/>
</dbReference>
<organism evidence="3">
    <name type="scientific">uncultured Segetibacter sp</name>
    <dbReference type="NCBI Taxonomy" id="481133"/>
    <lineage>
        <taxon>Bacteria</taxon>
        <taxon>Pseudomonadati</taxon>
        <taxon>Bacteroidota</taxon>
        <taxon>Chitinophagia</taxon>
        <taxon>Chitinophagales</taxon>
        <taxon>Chitinophagaceae</taxon>
        <taxon>Segetibacter</taxon>
        <taxon>environmental samples</taxon>
    </lineage>
</organism>
<evidence type="ECO:0000313" key="3">
    <source>
        <dbReference type="EMBL" id="CAA9491651.1"/>
    </source>
</evidence>
<reference evidence="3" key="1">
    <citation type="submission" date="2020-02" db="EMBL/GenBank/DDBJ databases">
        <authorList>
            <person name="Meier V. D."/>
        </authorList>
    </citation>
    <scope>NUCLEOTIDE SEQUENCE</scope>
    <source>
        <strain evidence="3">AVDCRST_MAG96</strain>
    </source>
</reference>
<dbReference type="PANTHER" id="PTHR43639:SF1">
    <property type="entry name" value="SHORT-CHAIN DEHYDROGENASE_REDUCTASE FAMILY PROTEIN"/>
    <property type="match status" value="1"/>
</dbReference>
<dbReference type="InterPro" id="IPR002347">
    <property type="entry name" value="SDR_fam"/>
</dbReference>
<dbReference type="InterPro" id="IPR036291">
    <property type="entry name" value="NAD(P)-bd_dom_sf"/>
</dbReference>
<evidence type="ECO:0008006" key="4">
    <source>
        <dbReference type="Google" id="ProtNLM"/>
    </source>
</evidence>
<dbReference type="PANTHER" id="PTHR43639">
    <property type="entry name" value="OXIDOREDUCTASE, SHORT-CHAIN DEHYDROGENASE/REDUCTASE FAMILY (AFU_ORTHOLOGUE AFUA_5G02870)"/>
    <property type="match status" value="1"/>
</dbReference>
<evidence type="ECO:0000256" key="2">
    <source>
        <dbReference type="ARBA" id="ARBA00023002"/>
    </source>
</evidence>
<comment type="similarity">
    <text evidence="1">Belongs to the short-chain dehydrogenases/reductases (SDR) family.</text>
</comment>
<sequence>MATDFQDKVILIAGEASTLSAGIIHSFLKEEAIVIFPANSLHQVETIKSFRDINQHKNFTTLLIDVLDFDKMSETCETITDRFGKIDIAIKIPQLSNCQKNLTEASMDEWNNMMETDMLPFFMGARIVLSLMKGNLRGMFVHITDGRFFENLSSCALARVAFTTRLEMSRIFGEEAHRSGIRYYHLWAQDFLGKEPSKVLCFSPERNPEAISMEIMNLYRQKNYSSEMALQFFPENMLPRVPTL</sequence>
<protein>
    <recommendedName>
        <fullName evidence="4">Oxidoreductase, short-chain dehydrogenase/reductase family</fullName>
    </recommendedName>
</protein>
<keyword evidence="2" id="KW-0560">Oxidoreductase</keyword>